<accession>A0A9D4AFH1</accession>
<dbReference type="AlphaFoldDB" id="A0A9D4AFH1"/>
<dbReference type="Proteomes" id="UP000828251">
    <property type="component" value="Unassembled WGS sequence"/>
</dbReference>
<dbReference type="EMBL" id="JAIQCV010000003">
    <property type="protein sequence ID" value="KAH1113968.1"/>
    <property type="molecule type" value="Genomic_DNA"/>
</dbReference>
<name>A0A9D4AFH1_9ROSI</name>
<reference evidence="1 2" key="1">
    <citation type="journal article" date="2021" name="Plant Biotechnol. J.">
        <title>Multi-omics assisted identification of the key and species-specific regulatory components of drought-tolerant mechanisms in Gossypium stocksii.</title>
        <authorList>
            <person name="Yu D."/>
            <person name="Ke L."/>
            <person name="Zhang D."/>
            <person name="Wu Y."/>
            <person name="Sun Y."/>
            <person name="Mei J."/>
            <person name="Sun J."/>
            <person name="Sun Y."/>
        </authorList>
    </citation>
    <scope>NUCLEOTIDE SEQUENCE [LARGE SCALE GENOMIC DNA]</scope>
    <source>
        <strain evidence="2">cv. E1</strain>
        <tissue evidence="1">Leaf</tissue>
    </source>
</reference>
<gene>
    <name evidence="1" type="ORF">J1N35_007346</name>
</gene>
<feature type="non-terminal residue" evidence="1">
    <location>
        <position position="54"/>
    </location>
</feature>
<evidence type="ECO:0000313" key="2">
    <source>
        <dbReference type="Proteomes" id="UP000828251"/>
    </source>
</evidence>
<keyword evidence="2" id="KW-1185">Reference proteome</keyword>
<sequence>MEDGVSDPIDTELDVEVAVTTDLELQPSLSENVNESIHFLAIVEEMSNKEINEF</sequence>
<proteinExistence type="predicted"/>
<organism evidence="1 2">
    <name type="scientific">Gossypium stocksii</name>
    <dbReference type="NCBI Taxonomy" id="47602"/>
    <lineage>
        <taxon>Eukaryota</taxon>
        <taxon>Viridiplantae</taxon>
        <taxon>Streptophyta</taxon>
        <taxon>Embryophyta</taxon>
        <taxon>Tracheophyta</taxon>
        <taxon>Spermatophyta</taxon>
        <taxon>Magnoliopsida</taxon>
        <taxon>eudicotyledons</taxon>
        <taxon>Gunneridae</taxon>
        <taxon>Pentapetalae</taxon>
        <taxon>rosids</taxon>
        <taxon>malvids</taxon>
        <taxon>Malvales</taxon>
        <taxon>Malvaceae</taxon>
        <taxon>Malvoideae</taxon>
        <taxon>Gossypium</taxon>
    </lineage>
</organism>
<evidence type="ECO:0000313" key="1">
    <source>
        <dbReference type="EMBL" id="KAH1113968.1"/>
    </source>
</evidence>
<comment type="caution">
    <text evidence="1">The sequence shown here is derived from an EMBL/GenBank/DDBJ whole genome shotgun (WGS) entry which is preliminary data.</text>
</comment>
<protein>
    <submittedName>
        <fullName evidence="1">Uncharacterized protein</fullName>
    </submittedName>
</protein>